<comment type="caution">
    <text evidence="3">The sequence shown here is derived from an EMBL/GenBank/DDBJ whole genome shotgun (WGS) entry which is preliminary data.</text>
</comment>
<dbReference type="PIRSF" id="PIRSF006755">
    <property type="entry name" value="DTB_synth"/>
    <property type="match status" value="1"/>
</dbReference>
<feature type="active site" evidence="2">
    <location>
        <position position="32"/>
    </location>
</feature>
<comment type="subcellular location">
    <subcellularLocation>
        <location evidence="2">Cytoplasm</location>
    </subcellularLocation>
</comment>
<gene>
    <name evidence="2 3" type="primary">bioD</name>
    <name evidence="3" type="ORF">PQR79_11075</name>
</gene>
<dbReference type="PANTHER" id="PTHR43210:SF5">
    <property type="entry name" value="DETHIOBIOTIN SYNTHETASE"/>
    <property type="match status" value="1"/>
</dbReference>
<comment type="pathway">
    <text evidence="2">Cofactor biosynthesis; biotin biosynthesis; biotin from 7,8-diaminononanoate: step 1/2.</text>
</comment>
<feature type="binding site" evidence="2">
    <location>
        <position position="49"/>
    </location>
    <ligand>
        <name>ATP</name>
        <dbReference type="ChEBI" id="CHEBI:30616"/>
    </ligand>
</feature>
<feature type="binding site" evidence="2">
    <location>
        <begin position="111"/>
        <end position="114"/>
    </location>
    <ligand>
        <name>ATP</name>
        <dbReference type="ChEBI" id="CHEBI:30616"/>
    </ligand>
</feature>
<dbReference type="RefSeq" id="WP_238104430.1">
    <property type="nucleotide sequence ID" value="NZ_JAQQPZ010000008.1"/>
</dbReference>
<dbReference type="InterPro" id="IPR004472">
    <property type="entry name" value="DTB_synth_BioD"/>
</dbReference>
<keyword evidence="4" id="KW-1185">Reference proteome</keyword>
<dbReference type="CDD" id="cd03109">
    <property type="entry name" value="DTBS"/>
    <property type="match status" value="1"/>
</dbReference>
<dbReference type="Gene3D" id="3.40.50.300">
    <property type="entry name" value="P-loop containing nucleotide triphosphate hydrolases"/>
    <property type="match status" value="1"/>
</dbReference>
<comment type="cofactor">
    <cofactor evidence="2">
        <name>Mg(2+)</name>
        <dbReference type="ChEBI" id="CHEBI:18420"/>
    </cofactor>
</comment>
<evidence type="ECO:0000256" key="1">
    <source>
        <dbReference type="ARBA" id="ARBA00022756"/>
    </source>
</evidence>
<dbReference type="EMBL" id="JAQQPZ010000008">
    <property type="protein sequence ID" value="MDD8059645.1"/>
    <property type="molecule type" value="Genomic_DNA"/>
</dbReference>
<keyword evidence="2" id="KW-0963">Cytoplasm</keyword>
<evidence type="ECO:0000313" key="3">
    <source>
        <dbReference type="EMBL" id="MDD8059645.1"/>
    </source>
</evidence>
<comment type="similarity">
    <text evidence="2">Belongs to the dethiobiotin synthetase family.</text>
</comment>
<proteinExistence type="inferred from homology"/>
<dbReference type="Pfam" id="PF13500">
    <property type="entry name" value="AAA_26"/>
    <property type="match status" value="2"/>
</dbReference>
<keyword evidence="2" id="KW-0460">Magnesium</keyword>
<dbReference type="NCBIfam" id="TIGR00347">
    <property type="entry name" value="bioD"/>
    <property type="match status" value="1"/>
</dbReference>
<keyword evidence="1 2" id="KW-0093">Biotin biosynthesis</keyword>
<evidence type="ECO:0000313" key="4">
    <source>
        <dbReference type="Proteomes" id="UP001213691"/>
    </source>
</evidence>
<feature type="binding site" evidence="2">
    <location>
        <position position="49"/>
    </location>
    <ligand>
        <name>Mg(2+)</name>
        <dbReference type="ChEBI" id="CHEBI:18420"/>
    </ligand>
</feature>
<dbReference type="PANTHER" id="PTHR43210">
    <property type="entry name" value="DETHIOBIOTIN SYNTHETASE"/>
    <property type="match status" value="1"/>
</dbReference>
<comment type="function">
    <text evidence="2">Catalyzes a mechanistically unusual reaction, the ATP-dependent insertion of CO2 between the N7 and N8 nitrogen atoms of 7,8-diaminopelargonic acid (DAPA, also called 7,8-diammoniononanoate) to form a ureido ring.</text>
</comment>
<name>A0ABT5TM08_9GAMM</name>
<keyword evidence="2 3" id="KW-0436">Ligase</keyword>
<feature type="binding site" evidence="2">
    <location>
        <begin position="196"/>
        <end position="197"/>
    </location>
    <ligand>
        <name>ATP</name>
        <dbReference type="ChEBI" id="CHEBI:30616"/>
    </ligand>
</feature>
<dbReference type="Proteomes" id="UP001213691">
    <property type="component" value="Unassembled WGS sequence"/>
</dbReference>
<feature type="binding site" evidence="2">
    <location>
        <position position="111"/>
    </location>
    <ligand>
        <name>Mg(2+)</name>
        <dbReference type="ChEBI" id="CHEBI:18420"/>
    </ligand>
</feature>
<protein>
    <recommendedName>
        <fullName evidence="2">ATP-dependent dethiobiotin synthetase BioD</fullName>
        <ecNumber evidence="2">6.3.3.3</ecNumber>
    </recommendedName>
    <alternativeName>
        <fullName evidence="2">DTB synthetase</fullName>
        <shortName evidence="2">DTBS</shortName>
    </alternativeName>
    <alternativeName>
        <fullName evidence="2">Dethiobiotin synthase</fullName>
    </alternativeName>
</protein>
<accession>A0ABT5TM08</accession>
<dbReference type="InterPro" id="IPR027417">
    <property type="entry name" value="P-loop_NTPase"/>
</dbReference>
<comment type="caution">
    <text evidence="2">Lacks conserved residue(s) required for the propagation of feature annotation.</text>
</comment>
<feature type="binding site" evidence="2">
    <location>
        <begin position="225"/>
        <end position="227"/>
    </location>
    <ligand>
        <name>ATP</name>
        <dbReference type="ChEBI" id="CHEBI:30616"/>
    </ligand>
</feature>
<evidence type="ECO:0000256" key="2">
    <source>
        <dbReference type="HAMAP-Rule" id="MF_00336"/>
    </source>
</evidence>
<feature type="binding site" evidence="2">
    <location>
        <position position="14"/>
    </location>
    <ligand>
        <name>Mg(2+)</name>
        <dbReference type="ChEBI" id="CHEBI:18420"/>
    </ligand>
</feature>
<organism evidence="3 4">
    <name type="scientific">Shewanella metallivivens</name>
    <dbReference type="NCBI Taxonomy" id="2872342"/>
    <lineage>
        <taxon>Bacteria</taxon>
        <taxon>Pseudomonadati</taxon>
        <taxon>Pseudomonadota</taxon>
        <taxon>Gammaproteobacteria</taxon>
        <taxon>Alteromonadales</taxon>
        <taxon>Shewanellaceae</taxon>
        <taxon>Shewanella</taxon>
    </lineage>
</organism>
<keyword evidence="2" id="KW-0547">Nucleotide-binding</keyword>
<dbReference type="EC" id="6.3.3.3" evidence="2"/>
<dbReference type="HAMAP" id="MF_00336">
    <property type="entry name" value="BioD"/>
    <property type="match status" value="1"/>
</dbReference>
<keyword evidence="2" id="KW-0067">ATP-binding</keyword>
<dbReference type="GO" id="GO:0004141">
    <property type="term" value="F:dethiobiotin synthase activity"/>
    <property type="evidence" value="ECO:0007669"/>
    <property type="project" value="UniProtKB-EC"/>
</dbReference>
<comment type="catalytic activity">
    <reaction evidence="2">
        <text>(7R,8S)-7,8-diammoniononanoate + CO2 + ATP = (4R,5S)-dethiobiotin + ADP + phosphate + 3 H(+)</text>
        <dbReference type="Rhea" id="RHEA:15805"/>
        <dbReference type="ChEBI" id="CHEBI:15378"/>
        <dbReference type="ChEBI" id="CHEBI:16526"/>
        <dbReference type="ChEBI" id="CHEBI:30616"/>
        <dbReference type="ChEBI" id="CHEBI:43474"/>
        <dbReference type="ChEBI" id="CHEBI:149469"/>
        <dbReference type="ChEBI" id="CHEBI:149473"/>
        <dbReference type="ChEBI" id="CHEBI:456216"/>
        <dbReference type="EC" id="6.3.3.3"/>
    </reaction>
</comment>
<sequence>MYFVTGTDTDSGKTLISSALLAKAQGQKCGFKPIASGCEMNESGLRNSDALMLMAQSNMGLAYQEVNPISFEPAIAPHIAASQVHTALSAQGVLDAMFHPAMVSADFALIEGAGGWRLPLGNGEYLSDTVKLLQAKLQQYTSSKSLGCDAMKGANYNGTIDVILVVGMKLGCLNHALLTQEALLADGLSIAGWVANQVDADMAFIEDNLQSLQQMMQAPFLGYVPHLANPSAENAAAYVQLPELYHCALVSDLSARV</sequence>
<dbReference type="SUPFAM" id="SSF52540">
    <property type="entry name" value="P-loop containing nucleoside triphosphate hydrolases"/>
    <property type="match status" value="1"/>
</dbReference>
<feature type="binding site" evidence="2">
    <location>
        <position position="36"/>
    </location>
    <ligand>
        <name>substrate</name>
    </ligand>
</feature>
<comment type="subunit">
    <text evidence="2">Homodimer.</text>
</comment>
<keyword evidence="2" id="KW-0479">Metal-binding</keyword>
<feature type="binding site" evidence="2">
    <location>
        <begin position="10"/>
        <end position="15"/>
    </location>
    <ligand>
        <name>ATP</name>
        <dbReference type="ChEBI" id="CHEBI:30616"/>
    </ligand>
</feature>
<reference evidence="3 4" key="1">
    <citation type="submission" date="2023-02" db="EMBL/GenBank/DDBJ databases">
        <title>Genome sequence of Shewanella metallivivens ER-Te-42B-Light, sp. nov., enriched from sulfide tube worms (Riftia pachyptila) isolated from Explorer Ridge in the Pacific Ocean.</title>
        <authorList>
            <person name="Maltman C."/>
            <person name="Kuzyk S.B."/>
            <person name="Kyndt J.A."/>
            <person name="Yurkov V."/>
        </authorList>
    </citation>
    <scope>NUCLEOTIDE SEQUENCE [LARGE SCALE GENOMIC DNA]</scope>
    <source>
        <strain evidence="3 4">ER-Te-42B-Light</strain>
    </source>
</reference>